<name>A0A433SZU8_ELYCH</name>
<proteinExistence type="predicted"/>
<dbReference type="Gene3D" id="3.30.505.10">
    <property type="entry name" value="SH2 domain"/>
    <property type="match status" value="1"/>
</dbReference>
<evidence type="ECO:0000256" key="3">
    <source>
        <dbReference type="SAM" id="MobiDB-lite"/>
    </source>
</evidence>
<feature type="compositionally biased region" description="Basic and acidic residues" evidence="3">
    <location>
        <begin position="133"/>
        <end position="150"/>
    </location>
</feature>
<dbReference type="SMART" id="SM00252">
    <property type="entry name" value="SH2"/>
    <property type="match status" value="1"/>
</dbReference>
<feature type="compositionally biased region" description="Polar residues" evidence="3">
    <location>
        <begin position="278"/>
        <end position="287"/>
    </location>
</feature>
<evidence type="ECO:0000259" key="4">
    <source>
        <dbReference type="PROSITE" id="PS50001"/>
    </source>
</evidence>
<feature type="domain" description="SH2" evidence="4">
    <location>
        <begin position="466"/>
        <end position="564"/>
    </location>
</feature>
<sequence>APPALPARPSQSPQLAQDQNIEEFSCDAEYLIPEQGENQQDELYEEMSTTGPSHPPPVPFKPQIPVPHVPELPLKPILPQVPLKLPALPLPVEKETPGKSLKPWNSFRELISRPKVAQGDDRKRKISAPAKQNKVEDEVVDKVEPHHEEAQDVYELPETPSHGPQTSQHSTFLHSHSNIQDGELSDNDVGWSDEFDDDDIAENINGGITSPEPDLYETPEGGATPAQILDDTYEAPDTGFDRPQEPAAPRSGQNNSGSGGSLSVKDRAKAWGIMPPIASSNKKSPQNTKPLPTTPKPRTLLPSPSPKPIPPAKPQPPLSNVSTEDPVSSHMGPKSPNILPTPMVPPSSSAGPKSPNNFPKQSGLTTPVKPPPKPVKQNSSQPPSLPPKPSEGAPPALPPNHPRRDAHSDESGSAGSTSSGSAGFINRKAFQSELNEDPTPLENGGGEIYAEGISAEPPHPFSIYPWFHEDATKENADGRVRSVGKASAFLVRISSQKDSYTLVVFSRNDTYNMLISKRKDGTYAIGKEKPEEKRFESVPDFIDHHLKFNITLSKGGSVKLSKPAPRTN</sequence>
<dbReference type="InterPro" id="IPR051751">
    <property type="entry name" value="Immunoreceptor_sig_adapters"/>
</dbReference>
<keyword evidence="1 2" id="KW-0727">SH2 domain</keyword>
<dbReference type="Proteomes" id="UP000271974">
    <property type="component" value="Unassembled WGS sequence"/>
</dbReference>
<dbReference type="PANTHER" id="PTHR14098:SF14">
    <property type="entry name" value="SH2 DOMAIN-CONTAINING PROTEIN"/>
    <property type="match status" value="1"/>
</dbReference>
<dbReference type="InterPro" id="IPR036860">
    <property type="entry name" value="SH2_dom_sf"/>
</dbReference>
<feature type="compositionally biased region" description="Pro residues" evidence="3">
    <location>
        <begin position="53"/>
        <end position="64"/>
    </location>
</feature>
<dbReference type="PROSITE" id="PS50001">
    <property type="entry name" value="SH2"/>
    <property type="match status" value="1"/>
</dbReference>
<organism evidence="5 6">
    <name type="scientific">Elysia chlorotica</name>
    <name type="common">Eastern emerald elysia</name>
    <name type="synonym">Sea slug</name>
    <dbReference type="NCBI Taxonomy" id="188477"/>
    <lineage>
        <taxon>Eukaryota</taxon>
        <taxon>Metazoa</taxon>
        <taxon>Spiralia</taxon>
        <taxon>Lophotrochozoa</taxon>
        <taxon>Mollusca</taxon>
        <taxon>Gastropoda</taxon>
        <taxon>Heterobranchia</taxon>
        <taxon>Euthyneura</taxon>
        <taxon>Panpulmonata</taxon>
        <taxon>Sacoglossa</taxon>
        <taxon>Placobranchoidea</taxon>
        <taxon>Plakobranchidae</taxon>
        <taxon>Elysia</taxon>
    </lineage>
</organism>
<evidence type="ECO:0000256" key="2">
    <source>
        <dbReference type="PROSITE-ProRule" id="PRU00191"/>
    </source>
</evidence>
<evidence type="ECO:0000313" key="6">
    <source>
        <dbReference type="Proteomes" id="UP000271974"/>
    </source>
</evidence>
<feature type="compositionally biased region" description="Pro residues" evidence="3">
    <location>
        <begin position="303"/>
        <end position="317"/>
    </location>
</feature>
<dbReference type="GO" id="GO:0005737">
    <property type="term" value="C:cytoplasm"/>
    <property type="evidence" value="ECO:0007669"/>
    <property type="project" value="UniProtKB-ARBA"/>
</dbReference>
<feature type="compositionally biased region" description="Low complexity" evidence="3">
    <location>
        <begin position="288"/>
        <end position="302"/>
    </location>
</feature>
<accession>A0A433SZU8</accession>
<feature type="compositionally biased region" description="Acidic residues" evidence="3">
    <location>
        <begin position="183"/>
        <end position="201"/>
    </location>
</feature>
<dbReference type="InterPro" id="IPR000980">
    <property type="entry name" value="SH2"/>
</dbReference>
<evidence type="ECO:0000313" key="5">
    <source>
        <dbReference type="EMBL" id="RUS74826.1"/>
    </source>
</evidence>
<gene>
    <name evidence="5" type="ORF">EGW08_017416</name>
</gene>
<comment type="caution">
    <text evidence="5">The sequence shown here is derived from an EMBL/GenBank/DDBJ whole genome shotgun (WGS) entry which is preliminary data.</text>
</comment>
<dbReference type="GO" id="GO:0035556">
    <property type="term" value="P:intracellular signal transduction"/>
    <property type="evidence" value="ECO:0007669"/>
    <property type="project" value="TreeGrafter"/>
</dbReference>
<feature type="region of interest" description="Disordered" evidence="3">
    <location>
        <begin position="44"/>
        <end position="64"/>
    </location>
</feature>
<dbReference type="SUPFAM" id="SSF55550">
    <property type="entry name" value="SH2 domain"/>
    <property type="match status" value="1"/>
</dbReference>
<dbReference type="STRING" id="188477.A0A433SZU8"/>
<feature type="compositionally biased region" description="Low complexity" evidence="3">
    <location>
        <begin position="411"/>
        <end position="423"/>
    </location>
</feature>
<dbReference type="AlphaFoldDB" id="A0A433SZU8"/>
<feature type="region of interest" description="Disordered" evidence="3">
    <location>
        <begin position="94"/>
        <end position="454"/>
    </location>
</feature>
<dbReference type="EMBL" id="RQTK01000795">
    <property type="protein sequence ID" value="RUS74826.1"/>
    <property type="molecule type" value="Genomic_DNA"/>
</dbReference>
<feature type="compositionally biased region" description="Polar residues" evidence="3">
    <location>
        <begin position="346"/>
        <end position="365"/>
    </location>
</feature>
<protein>
    <recommendedName>
        <fullName evidence="4">SH2 domain-containing protein</fullName>
    </recommendedName>
</protein>
<dbReference type="PANTHER" id="PTHR14098">
    <property type="entry name" value="SH2 DOMAIN CONTAINING PROTEIN"/>
    <property type="match status" value="1"/>
</dbReference>
<feature type="compositionally biased region" description="Polar residues" evidence="3">
    <location>
        <begin position="162"/>
        <end position="180"/>
    </location>
</feature>
<evidence type="ECO:0000256" key="1">
    <source>
        <dbReference type="ARBA" id="ARBA00022999"/>
    </source>
</evidence>
<dbReference type="Pfam" id="PF00017">
    <property type="entry name" value="SH2"/>
    <property type="match status" value="1"/>
</dbReference>
<dbReference type="OrthoDB" id="10044490at2759"/>
<dbReference type="GO" id="GO:0007169">
    <property type="term" value="P:cell surface receptor protein tyrosine kinase signaling pathway"/>
    <property type="evidence" value="ECO:0007669"/>
    <property type="project" value="TreeGrafter"/>
</dbReference>
<feature type="non-terminal residue" evidence="5">
    <location>
        <position position="1"/>
    </location>
</feature>
<reference evidence="5 6" key="1">
    <citation type="submission" date="2019-01" db="EMBL/GenBank/DDBJ databases">
        <title>A draft genome assembly of the solar-powered sea slug Elysia chlorotica.</title>
        <authorList>
            <person name="Cai H."/>
            <person name="Li Q."/>
            <person name="Fang X."/>
            <person name="Li J."/>
            <person name="Curtis N.E."/>
            <person name="Altenburger A."/>
            <person name="Shibata T."/>
            <person name="Feng M."/>
            <person name="Maeda T."/>
            <person name="Schwartz J.A."/>
            <person name="Shigenobu S."/>
            <person name="Lundholm N."/>
            <person name="Nishiyama T."/>
            <person name="Yang H."/>
            <person name="Hasebe M."/>
            <person name="Li S."/>
            <person name="Pierce S.K."/>
            <person name="Wang J."/>
        </authorList>
    </citation>
    <scope>NUCLEOTIDE SEQUENCE [LARGE SCALE GENOMIC DNA]</scope>
    <source>
        <strain evidence="5">EC2010</strain>
        <tissue evidence="5">Whole organism of an adult</tissue>
    </source>
</reference>
<keyword evidence="6" id="KW-1185">Reference proteome</keyword>